<sequence length="366" mass="39922">MTRISMPTPSLNVAVSAKAFTSNLGGNTSYARSIYGQLEHLGVKPHLLTPPQPQWTGIRRKVLYTAAESFMWPRRSSCHDMDVLHYPTDTGALVPSVAPIVATVHGVEDAPVPGLKRSLWKKFWLARVRRLLKVADTVITVSRHSAMEIEAAFGYPSSRIHVIPHGVAHDRFHPDSSRDASVIGHLGLPERFVFYLGNLDPRKNAHLLAQAINDPLLASFDVQLVVAGGSFLGSEALERSLHADPRVKHLGQVPDEWVAPLMRAADAYVLPSAHEGFGMPVLEAMACGTPAIVSDRAALPEVAGDAGRVVSELTGCGIAKALHSVLADEDYAAEIAERGIERASRFTWEESAARHYEIFESVSQRR</sequence>
<feature type="domain" description="Glycosyltransferase subfamily 4-like N-terminal" evidence="3">
    <location>
        <begin position="26"/>
        <end position="171"/>
    </location>
</feature>
<dbReference type="Gene3D" id="3.40.50.2000">
    <property type="entry name" value="Glycogen Phosphorylase B"/>
    <property type="match status" value="2"/>
</dbReference>
<keyword evidence="1" id="KW-0328">Glycosyltransferase</keyword>
<dbReference type="CDD" id="cd03809">
    <property type="entry name" value="GT4_MtfB-like"/>
    <property type="match status" value="1"/>
</dbReference>
<dbReference type="RefSeq" id="WP_187820018.1">
    <property type="nucleotide sequence ID" value="NZ_JACTVJ010000053.1"/>
</dbReference>
<evidence type="ECO:0000313" key="4">
    <source>
        <dbReference type="EMBL" id="MBC9719616.1"/>
    </source>
</evidence>
<keyword evidence="2" id="KW-0808">Transferase</keyword>
<reference evidence="4 5" key="1">
    <citation type="submission" date="2020-08" db="EMBL/GenBank/DDBJ databases">
        <title>Genemic of Streptomyces polyaspartic.</title>
        <authorList>
            <person name="Liu W."/>
        </authorList>
    </citation>
    <scope>NUCLEOTIDE SEQUENCE [LARGE SCALE GENOMIC DNA]</scope>
    <source>
        <strain evidence="4 5">TRM66268-LWL</strain>
    </source>
</reference>
<evidence type="ECO:0000256" key="1">
    <source>
        <dbReference type="ARBA" id="ARBA00022676"/>
    </source>
</evidence>
<gene>
    <name evidence="4" type="ORF">H9Y04_44810</name>
</gene>
<dbReference type="Proteomes" id="UP000642284">
    <property type="component" value="Unassembled WGS sequence"/>
</dbReference>
<protein>
    <submittedName>
        <fullName evidence="4">Glycosyltransferase family 4 protein</fullName>
    </submittedName>
</protein>
<evidence type="ECO:0000256" key="2">
    <source>
        <dbReference type="ARBA" id="ARBA00022679"/>
    </source>
</evidence>
<proteinExistence type="predicted"/>
<name>A0ABR7SVS4_9ACTN</name>
<dbReference type="InterPro" id="IPR028098">
    <property type="entry name" value="Glyco_trans_4-like_N"/>
</dbReference>
<comment type="caution">
    <text evidence="4">The sequence shown here is derived from an EMBL/GenBank/DDBJ whole genome shotgun (WGS) entry which is preliminary data.</text>
</comment>
<dbReference type="SUPFAM" id="SSF53756">
    <property type="entry name" value="UDP-Glycosyltransferase/glycogen phosphorylase"/>
    <property type="match status" value="1"/>
</dbReference>
<dbReference type="EMBL" id="JACTVJ010000053">
    <property type="protein sequence ID" value="MBC9719616.1"/>
    <property type="molecule type" value="Genomic_DNA"/>
</dbReference>
<dbReference type="Pfam" id="PF13439">
    <property type="entry name" value="Glyco_transf_4"/>
    <property type="match status" value="1"/>
</dbReference>
<evidence type="ECO:0000259" key="3">
    <source>
        <dbReference type="Pfam" id="PF13439"/>
    </source>
</evidence>
<dbReference type="PANTHER" id="PTHR46401:SF2">
    <property type="entry name" value="GLYCOSYLTRANSFERASE WBBK-RELATED"/>
    <property type="match status" value="1"/>
</dbReference>
<organism evidence="4 5">
    <name type="scientific">Streptomyces polyasparticus</name>
    <dbReference type="NCBI Taxonomy" id="2767826"/>
    <lineage>
        <taxon>Bacteria</taxon>
        <taxon>Bacillati</taxon>
        <taxon>Actinomycetota</taxon>
        <taxon>Actinomycetes</taxon>
        <taxon>Kitasatosporales</taxon>
        <taxon>Streptomycetaceae</taxon>
        <taxon>Streptomyces</taxon>
    </lineage>
</organism>
<evidence type="ECO:0000313" key="5">
    <source>
        <dbReference type="Proteomes" id="UP000642284"/>
    </source>
</evidence>
<dbReference type="Pfam" id="PF13692">
    <property type="entry name" value="Glyco_trans_1_4"/>
    <property type="match status" value="1"/>
</dbReference>
<accession>A0ABR7SVS4</accession>
<dbReference type="PANTHER" id="PTHR46401">
    <property type="entry name" value="GLYCOSYLTRANSFERASE WBBK-RELATED"/>
    <property type="match status" value="1"/>
</dbReference>
<keyword evidence="5" id="KW-1185">Reference proteome</keyword>